<evidence type="ECO:0000313" key="8">
    <source>
        <dbReference type="Proteomes" id="UP000280792"/>
    </source>
</evidence>
<evidence type="ECO:0000256" key="2">
    <source>
        <dbReference type="ARBA" id="ARBA00023015"/>
    </source>
</evidence>
<keyword evidence="2" id="KW-0805">Transcription regulation</keyword>
<evidence type="ECO:0000313" key="7">
    <source>
        <dbReference type="EMBL" id="RRJ82521.1"/>
    </source>
</evidence>
<dbReference type="EMBL" id="QWEZ01000002">
    <property type="protein sequence ID" value="RRJ82521.1"/>
    <property type="molecule type" value="Genomic_DNA"/>
</dbReference>
<dbReference type="PANTHER" id="PTHR30346">
    <property type="entry name" value="TRANSCRIPTIONAL DUAL REGULATOR HCAR-RELATED"/>
    <property type="match status" value="1"/>
</dbReference>
<reference evidence="7 8" key="1">
    <citation type="submission" date="2018-08" db="EMBL/GenBank/DDBJ databases">
        <authorList>
            <person name="Khan S.A."/>
        </authorList>
    </citation>
    <scope>NUCLEOTIDE SEQUENCE [LARGE SCALE GENOMIC DNA]</scope>
    <source>
        <strain evidence="7 8">GTF-13</strain>
    </source>
</reference>
<evidence type="ECO:0000256" key="5">
    <source>
        <dbReference type="ARBA" id="ARBA00023163"/>
    </source>
</evidence>
<dbReference type="InterPro" id="IPR036388">
    <property type="entry name" value="WH-like_DNA-bd_sf"/>
</dbReference>
<dbReference type="Pfam" id="PF00126">
    <property type="entry name" value="HTH_1"/>
    <property type="match status" value="1"/>
</dbReference>
<dbReference type="InterPro" id="IPR036390">
    <property type="entry name" value="WH_DNA-bd_sf"/>
</dbReference>
<keyword evidence="8" id="KW-1185">Reference proteome</keyword>
<dbReference type="InterPro" id="IPR005119">
    <property type="entry name" value="LysR_subst-bd"/>
</dbReference>
<dbReference type="SUPFAM" id="SSF46785">
    <property type="entry name" value="Winged helix' DNA-binding domain"/>
    <property type="match status" value="1"/>
</dbReference>
<protein>
    <submittedName>
        <fullName evidence="7">Hydrogen peroxide-inducible genes activator</fullName>
    </submittedName>
</protein>
<keyword evidence="4" id="KW-0010">Activator</keyword>
<dbReference type="PROSITE" id="PS50931">
    <property type="entry name" value="HTH_LYSR"/>
    <property type="match status" value="1"/>
</dbReference>
<dbReference type="Gene3D" id="1.10.10.10">
    <property type="entry name" value="Winged helix-like DNA-binding domain superfamily/Winged helix DNA-binding domain"/>
    <property type="match status" value="1"/>
</dbReference>
<proteinExistence type="inferred from homology"/>
<dbReference type="InterPro" id="IPR000847">
    <property type="entry name" value="LysR_HTH_N"/>
</dbReference>
<comment type="caution">
    <text evidence="7">The sequence shown here is derived from an EMBL/GenBank/DDBJ whole genome shotgun (WGS) entry which is preliminary data.</text>
</comment>
<evidence type="ECO:0000256" key="4">
    <source>
        <dbReference type="ARBA" id="ARBA00023159"/>
    </source>
</evidence>
<keyword evidence="5" id="KW-0804">Transcription</keyword>
<gene>
    <name evidence="7" type="ORF">D0544_11665</name>
</gene>
<dbReference type="GO" id="GO:0003700">
    <property type="term" value="F:DNA-binding transcription factor activity"/>
    <property type="evidence" value="ECO:0007669"/>
    <property type="project" value="InterPro"/>
</dbReference>
<dbReference type="RefSeq" id="WP_125016333.1">
    <property type="nucleotide sequence ID" value="NZ_QWEZ01000002.1"/>
</dbReference>
<dbReference type="Pfam" id="PF03466">
    <property type="entry name" value="LysR_substrate"/>
    <property type="match status" value="1"/>
</dbReference>
<dbReference type="GO" id="GO:0032993">
    <property type="term" value="C:protein-DNA complex"/>
    <property type="evidence" value="ECO:0007669"/>
    <property type="project" value="TreeGrafter"/>
</dbReference>
<keyword evidence="3" id="KW-0238">DNA-binding</keyword>
<dbReference type="Gene3D" id="3.40.190.10">
    <property type="entry name" value="Periplasmic binding protein-like II"/>
    <property type="match status" value="2"/>
</dbReference>
<organism evidence="7 8">
    <name type="scientific">Aestuariirhabdus litorea</name>
    <dbReference type="NCBI Taxonomy" id="2528527"/>
    <lineage>
        <taxon>Bacteria</taxon>
        <taxon>Pseudomonadati</taxon>
        <taxon>Pseudomonadota</taxon>
        <taxon>Gammaproteobacteria</taxon>
        <taxon>Oceanospirillales</taxon>
        <taxon>Aestuariirhabdaceae</taxon>
        <taxon>Aestuariirhabdus</taxon>
    </lineage>
</organism>
<evidence type="ECO:0000256" key="1">
    <source>
        <dbReference type="ARBA" id="ARBA00009437"/>
    </source>
</evidence>
<dbReference type="PRINTS" id="PR00039">
    <property type="entry name" value="HTHLYSR"/>
</dbReference>
<sequence>MTLTELRYIVTLAREQHFGRAAERCFVSQPTLSVGVKKLEAELGISIFERTKSSVQVTPLGEQVVKQAQKVLEEAAAVREIASAGKDQLSTTLRVGAIYTIGPYLFPHLIPQIRRLAPAMPLYIEENFTAVLRQKLRNGELDAIIIALPFTEPDVLTKALYDEPFTVLMPCQHPLSQQESIRRSQLCENELLLLGEGHCFRDQVLEACPGLSSMTARDNKLRTDVEGGSLETLRHMVASGMGMTVLPMSAAGDRSYTPGMLETRPFEAPVPFRTVAIAWRASFPRPKAIDLLADAIRHCSIMEKPAA</sequence>
<evidence type="ECO:0000256" key="3">
    <source>
        <dbReference type="ARBA" id="ARBA00023125"/>
    </source>
</evidence>
<name>A0A3P3VIF9_9GAMM</name>
<comment type="similarity">
    <text evidence="1">Belongs to the LysR transcriptional regulatory family.</text>
</comment>
<dbReference type="FunFam" id="1.10.10.10:FF:000001">
    <property type="entry name" value="LysR family transcriptional regulator"/>
    <property type="match status" value="1"/>
</dbReference>
<dbReference type="PANTHER" id="PTHR30346:SF26">
    <property type="entry name" value="HYDROGEN PEROXIDE-INDUCIBLE GENES ACTIVATOR"/>
    <property type="match status" value="1"/>
</dbReference>
<reference evidence="7 8" key="2">
    <citation type="submission" date="2018-12" db="EMBL/GenBank/DDBJ databases">
        <title>Simiduia agarivorans gen. nov., sp. nov., a marine, agarolytic bacterium isolated from shallow coastal water from Keelung, Taiwan.</title>
        <authorList>
            <person name="Shieh W.Y."/>
        </authorList>
    </citation>
    <scope>NUCLEOTIDE SEQUENCE [LARGE SCALE GENOMIC DNA]</scope>
    <source>
        <strain evidence="7 8">GTF-13</strain>
    </source>
</reference>
<dbReference type="Proteomes" id="UP000280792">
    <property type="component" value="Unassembled WGS sequence"/>
</dbReference>
<feature type="domain" description="HTH lysR-type" evidence="6">
    <location>
        <begin position="1"/>
        <end position="58"/>
    </location>
</feature>
<dbReference type="SUPFAM" id="SSF53850">
    <property type="entry name" value="Periplasmic binding protein-like II"/>
    <property type="match status" value="1"/>
</dbReference>
<evidence type="ECO:0000259" key="6">
    <source>
        <dbReference type="PROSITE" id="PS50931"/>
    </source>
</evidence>
<dbReference type="AlphaFoldDB" id="A0A3P3VIF9"/>
<dbReference type="GO" id="GO:0003677">
    <property type="term" value="F:DNA binding"/>
    <property type="evidence" value="ECO:0007669"/>
    <property type="project" value="UniProtKB-KW"/>
</dbReference>
<dbReference type="CDD" id="cd08411">
    <property type="entry name" value="PBP2_OxyR"/>
    <property type="match status" value="1"/>
</dbReference>
<accession>A0A3P3VIF9</accession>